<evidence type="ECO:0000313" key="15">
    <source>
        <dbReference type="EMBL" id="KAK6984059.1"/>
    </source>
</evidence>
<dbReference type="InterPro" id="IPR013319">
    <property type="entry name" value="GH11/12"/>
</dbReference>
<dbReference type="GO" id="GO:0031176">
    <property type="term" value="F:endo-1,4-beta-xylanase activity"/>
    <property type="evidence" value="ECO:0007669"/>
    <property type="project" value="UniProtKB-UniRule"/>
</dbReference>
<feature type="signal peptide" evidence="13">
    <location>
        <begin position="1"/>
        <end position="18"/>
    </location>
</feature>
<dbReference type="SUPFAM" id="SSF49899">
    <property type="entry name" value="Concanavalin A-like lectins/glucanases"/>
    <property type="match status" value="1"/>
</dbReference>
<evidence type="ECO:0000256" key="13">
    <source>
        <dbReference type="SAM" id="SignalP"/>
    </source>
</evidence>
<name>A0AAV9ZJE0_9AGAR</name>
<keyword evidence="8 11" id="KW-0119">Carbohydrate metabolism</keyword>
<evidence type="ECO:0000256" key="6">
    <source>
        <dbReference type="ARBA" id="ARBA00022729"/>
    </source>
</evidence>
<evidence type="ECO:0000256" key="4">
    <source>
        <dbReference type="ARBA" id="ARBA00012590"/>
    </source>
</evidence>
<protein>
    <recommendedName>
        <fullName evidence="4 11">Endo-1,4-beta-xylanase</fullName>
        <ecNumber evidence="4 11">3.2.1.8</ecNumber>
    </recommendedName>
</protein>
<dbReference type="PANTHER" id="PTHR46828">
    <property type="entry name" value="ENDO-1,4-BETA-XYLANASE A-RELATED"/>
    <property type="match status" value="1"/>
</dbReference>
<keyword evidence="9 11" id="KW-0326">Glycosidase</keyword>
<dbReference type="PROSITE" id="PS51761">
    <property type="entry name" value="GH11_3"/>
    <property type="match status" value="1"/>
</dbReference>
<organism evidence="15 16">
    <name type="scientific">Favolaschia claudopus</name>
    <dbReference type="NCBI Taxonomy" id="2862362"/>
    <lineage>
        <taxon>Eukaryota</taxon>
        <taxon>Fungi</taxon>
        <taxon>Dikarya</taxon>
        <taxon>Basidiomycota</taxon>
        <taxon>Agaricomycotina</taxon>
        <taxon>Agaricomycetes</taxon>
        <taxon>Agaricomycetidae</taxon>
        <taxon>Agaricales</taxon>
        <taxon>Marasmiineae</taxon>
        <taxon>Mycenaceae</taxon>
        <taxon>Favolaschia</taxon>
    </lineage>
</organism>
<dbReference type="AlphaFoldDB" id="A0AAV9ZJE0"/>
<dbReference type="InterPro" id="IPR033123">
    <property type="entry name" value="GH11_dom"/>
</dbReference>
<evidence type="ECO:0000256" key="3">
    <source>
        <dbReference type="ARBA" id="ARBA00007792"/>
    </source>
</evidence>
<keyword evidence="6 13" id="KW-0732">Signal</keyword>
<evidence type="ECO:0000313" key="16">
    <source>
        <dbReference type="Proteomes" id="UP001362999"/>
    </source>
</evidence>
<evidence type="ECO:0000256" key="1">
    <source>
        <dbReference type="ARBA" id="ARBA00000681"/>
    </source>
</evidence>
<evidence type="ECO:0000256" key="12">
    <source>
        <dbReference type="RuleBase" id="RU362015"/>
    </source>
</evidence>
<evidence type="ECO:0000259" key="14">
    <source>
        <dbReference type="PROSITE" id="PS51761"/>
    </source>
</evidence>
<evidence type="ECO:0000256" key="11">
    <source>
        <dbReference type="PROSITE-ProRule" id="PRU01097"/>
    </source>
</evidence>
<evidence type="ECO:0000256" key="2">
    <source>
        <dbReference type="ARBA" id="ARBA00004851"/>
    </source>
</evidence>
<feature type="chain" id="PRO_5043328832" description="Endo-1,4-beta-xylanase" evidence="13">
    <location>
        <begin position="19"/>
        <end position="261"/>
    </location>
</feature>
<comment type="caution">
    <text evidence="15">The sequence shown here is derived from an EMBL/GenBank/DDBJ whole genome shotgun (WGS) entry which is preliminary data.</text>
</comment>
<evidence type="ECO:0000256" key="5">
    <source>
        <dbReference type="ARBA" id="ARBA00022651"/>
    </source>
</evidence>
<keyword evidence="5 11" id="KW-0858">Xylan degradation</keyword>
<dbReference type="Pfam" id="PF00457">
    <property type="entry name" value="Glyco_hydro_11"/>
    <property type="match status" value="2"/>
</dbReference>
<proteinExistence type="inferred from homology"/>
<dbReference type="Gene3D" id="2.60.120.180">
    <property type="match status" value="1"/>
</dbReference>
<accession>A0AAV9ZJE0</accession>
<reference evidence="15 16" key="1">
    <citation type="journal article" date="2024" name="J Genomics">
        <title>Draft genome sequencing and assembly of Favolaschia claudopus CIRM-BRFM 2984 isolated from oak limbs.</title>
        <authorList>
            <person name="Navarro D."/>
            <person name="Drula E."/>
            <person name="Chaduli D."/>
            <person name="Cazenave R."/>
            <person name="Ahrendt S."/>
            <person name="Wang J."/>
            <person name="Lipzen A."/>
            <person name="Daum C."/>
            <person name="Barry K."/>
            <person name="Grigoriev I.V."/>
            <person name="Favel A."/>
            <person name="Rosso M.N."/>
            <person name="Martin F."/>
        </authorList>
    </citation>
    <scope>NUCLEOTIDE SEQUENCE [LARGE SCALE GENOMIC DNA]</scope>
    <source>
        <strain evidence="15 16">CIRM-BRFM 2984</strain>
    </source>
</reference>
<dbReference type="EMBL" id="JAWWNJ010000143">
    <property type="protein sequence ID" value="KAK6984059.1"/>
    <property type="molecule type" value="Genomic_DNA"/>
</dbReference>
<sequence>MGFSTTLLSSLTLTVASAYALFLPSTNATIADLSARGVQGPGSGTFDGFFWQNFVAGSFDVVFNNIAGGQYSVQWSGSGDFVVGQGFNPGSRTRVMNFNASWGPNPSSAAILSVYGSSFEFHSISSHLHTPPYITSLLSIYQLTGWSTNPLVEYYINEDANAFNLGTANPGTTHKGTVVSDGSTYDIFEHTQVNQPSIQGTATFNQYISVRQNKRTSGSVTIGNHINAWAALGMNLGTMNLQIVAVEGLSSSGQATVTVSG</sequence>
<feature type="active site" description="Nucleophile" evidence="11">
    <location>
        <position position="153"/>
    </location>
</feature>
<dbReference type="PRINTS" id="PR00911">
    <property type="entry name" value="GLHYDRLASE11"/>
</dbReference>
<feature type="domain" description="GH11" evidence="14">
    <location>
        <begin position="37"/>
        <end position="260"/>
    </location>
</feature>
<dbReference type="Proteomes" id="UP001362999">
    <property type="component" value="Unassembled WGS sequence"/>
</dbReference>
<dbReference type="GO" id="GO:0045493">
    <property type="term" value="P:xylan catabolic process"/>
    <property type="evidence" value="ECO:0007669"/>
    <property type="project" value="UniProtKB-UniRule"/>
</dbReference>
<dbReference type="EC" id="3.2.1.8" evidence="4 11"/>
<dbReference type="InterPro" id="IPR013320">
    <property type="entry name" value="ConA-like_dom_sf"/>
</dbReference>
<evidence type="ECO:0000256" key="10">
    <source>
        <dbReference type="ARBA" id="ARBA00023326"/>
    </source>
</evidence>
<evidence type="ECO:0000256" key="9">
    <source>
        <dbReference type="ARBA" id="ARBA00023295"/>
    </source>
</evidence>
<keyword evidence="10 11" id="KW-0624">Polysaccharide degradation</keyword>
<feature type="active site" description="Proton donor" evidence="11">
    <location>
        <position position="247"/>
    </location>
</feature>
<comment type="catalytic activity">
    <reaction evidence="1 11 12">
        <text>Endohydrolysis of (1-&gt;4)-beta-D-xylosidic linkages in xylans.</text>
        <dbReference type="EC" id="3.2.1.8"/>
    </reaction>
</comment>
<keyword evidence="16" id="KW-1185">Reference proteome</keyword>
<keyword evidence="7 11" id="KW-0378">Hydrolase</keyword>
<dbReference type="InterPro" id="IPR001137">
    <property type="entry name" value="Glyco_hydro_11"/>
</dbReference>
<dbReference type="PANTHER" id="PTHR46828:SF4">
    <property type="entry name" value="ENDO-1,4-BETA-XYLANASE"/>
    <property type="match status" value="1"/>
</dbReference>
<comment type="similarity">
    <text evidence="3 11 12">Belongs to the glycosyl hydrolase 11 (cellulase G) family.</text>
</comment>
<gene>
    <name evidence="15" type="ORF">R3P38DRAFT_374572</name>
</gene>
<evidence type="ECO:0000256" key="7">
    <source>
        <dbReference type="ARBA" id="ARBA00022801"/>
    </source>
</evidence>
<comment type="pathway">
    <text evidence="2 11 12">Glycan degradation; xylan degradation.</text>
</comment>
<evidence type="ECO:0000256" key="8">
    <source>
        <dbReference type="ARBA" id="ARBA00023277"/>
    </source>
</evidence>